<dbReference type="OMA" id="IGYLFCA"/>
<dbReference type="SUPFAM" id="SSF48371">
    <property type="entry name" value="ARM repeat"/>
    <property type="match status" value="1"/>
</dbReference>
<dbReference type="GO" id="GO:0010008">
    <property type="term" value="C:endosome membrane"/>
    <property type="evidence" value="ECO:0007669"/>
    <property type="project" value="TreeGrafter"/>
</dbReference>
<dbReference type="InterPro" id="IPR011989">
    <property type="entry name" value="ARM-like"/>
</dbReference>
<evidence type="ECO:0000256" key="7">
    <source>
        <dbReference type="SAM" id="MobiDB-lite"/>
    </source>
</evidence>
<dbReference type="Gene3D" id="1.25.10.10">
    <property type="entry name" value="Leucine-rich Repeat Variant"/>
    <property type="match status" value="1"/>
</dbReference>
<evidence type="ECO:0000256" key="3">
    <source>
        <dbReference type="ARBA" id="ARBA00022448"/>
    </source>
</evidence>
<feature type="compositionally biased region" description="Low complexity" evidence="7">
    <location>
        <begin position="496"/>
        <end position="506"/>
    </location>
</feature>
<keyword evidence="6" id="KW-0472">Membrane</keyword>
<gene>
    <name evidence="9" type="primary">apl5</name>
    <name evidence="9" type="ORF">A0H81_10793</name>
</gene>
<organism evidence="9 10">
    <name type="scientific">Grifola frondosa</name>
    <name type="common">Maitake</name>
    <name type="synonym">Polyporus frondosus</name>
    <dbReference type="NCBI Taxonomy" id="5627"/>
    <lineage>
        <taxon>Eukaryota</taxon>
        <taxon>Fungi</taxon>
        <taxon>Dikarya</taxon>
        <taxon>Basidiomycota</taxon>
        <taxon>Agaricomycotina</taxon>
        <taxon>Agaricomycetes</taxon>
        <taxon>Polyporales</taxon>
        <taxon>Grifolaceae</taxon>
        <taxon>Grifola</taxon>
    </lineage>
</organism>
<dbReference type="InterPro" id="IPR016024">
    <property type="entry name" value="ARM-type_fold"/>
</dbReference>
<evidence type="ECO:0000256" key="1">
    <source>
        <dbReference type="ARBA" id="ARBA00004308"/>
    </source>
</evidence>
<dbReference type="EMBL" id="LUGG01000018">
    <property type="protein sequence ID" value="OBZ69200.1"/>
    <property type="molecule type" value="Genomic_DNA"/>
</dbReference>
<feature type="region of interest" description="Disordered" evidence="7">
    <location>
        <begin position="495"/>
        <end position="562"/>
    </location>
</feature>
<comment type="similarity">
    <text evidence="2">Belongs to the adaptor complexes large subunit family.</text>
</comment>
<comment type="caution">
    <text evidence="9">The sequence shown here is derived from an EMBL/GenBank/DDBJ whole genome shotgun (WGS) entry which is preliminary data.</text>
</comment>
<keyword evidence="4" id="KW-0677">Repeat</keyword>
<dbReference type="InterPro" id="IPR002553">
    <property type="entry name" value="Clathrin/coatomer_adapt-like_N"/>
</dbReference>
<dbReference type="PANTHER" id="PTHR22781:SF12">
    <property type="entry name" value="AP-3 COMPLEX SUBUNIT DELTA-1"/>
    <property type="match status" value="1"/>
</dbReference>
<evidence type="ECO:0000256" key="6">
    <source>
        <dbReference type="ARBA" id="ARBA00023136"/>
    </source>
</evidence>
<evidence type="ECO:0000313" key="9">
    <source>
        <dbReference type="EMBL" id="OBZ69200.1"/>
    </source>
</evidence>
<evidence type="ECO:0000256" key="2">
    <source>
        <dbReference type="ARBA" id="ARBA00006613"/>
    </source>
</evidence>
<dbReference type="PANTHER" id="PTHR22781">
    <property type="entry name" value="DELTA ADAPTIN-RELATED"/>
    <property type="match status" value="1"/>
</dbReference>
<keyword evidence="3" id="KW-0813">Transport</keyword>
<comment type="subcellular location">
    <subcellularLocation>
        <location evidence="1">Endomembrane system</location>
    </subcellularLocation>
</comment>
<keyword evidence="10" id="KW-1185">Reference proteome</keyword>
<dbReference type="GO" id="GO:0006896">
    <property type="term" value="P:Golgi to vacuole transport"/>
    <property type="evidence" value="ECO:0007669"/>
    <property type="project" value="TreeGrafter"/>
</dbReference>
<evidence type="ECO:0000256" key="4">
    <source>
        <dbReference type="ARBA" id="ARBA00022737"/>
    </source>
</evidence>
<dbReference type="Pfam" id="PF01602">
    <property type="entry name" value="Adaptin_N"/>
    <property type="match status" value="1"/>
</dbReference>
<dbReference type="InterPro" id="IPR017105">
    <property type="entry name" value="AP3_complex_dsu"/>
</dbReference>
<accession>A0A1C7LWX7</accession>
<dbReference type="STRING" id="5627.A0A1C7LWX7"/>
<evidence type="ECO:0000256" key="5">
    <source>
        <dbReference type="ARBA" id="ARBA00022927"/>
    </source>
</evidence>
<dbReference type="GO" id="GO:0006623">
    <property type="term" value="P:protein targeting to vacuole"/>
    <property type="evidence" value="ECO:0007669"/>
    <property type="project" value="TreeGrafter"/>
</dbReference>
<sequence length="739" mass="81662">MLVNTLRKDLENTDISRICLALDTIIQFSTEDVIPAIQSRLFDLLSHNSAHVRRRALLAFDRLSRHDPEILTPIVEKTRKRLTDSDSAVVSAALTVNATLVKAQYLSVEKCHGMISKLLKATWTHSNVQNHWLLIRVVETLQTVSPSMNDLRLLLGIIQAVARRGPPAYALLYQCFLAVTSSSLDSVLTAQAESGTSFIQEIRHFLTSKDPIEIYLFVSCLGCVDPKIWAGISPDIPAILEGWEVERVMKLLDSEDKLIRGKVDSDPLSVVHRRLISGDSPTTSSSQGSEGNLNRLLEVLDVLHGENGETYAYHLKNILRSTEGEAPLNKRPILQDAVEEILTRMRIADSTFRSGCIGALFASVADVGSDIGPTLMVILSALTCEYLVLSPISPIDLLRGFAGRLSSYSASIQDACILSMMRISIGCDEVPAEVTEVIKTVHEHGGRYIKRRCDQFTYFSRSRETLKDVISAAHSSSLPDFLAALEDYEAKEVKSASRSSSVQARSPPLKARSPEPSSSTSHKLRYEAYEAPKPVHKFRRLSNSSRQSDDGSSRFIGQDPLSRTVTPGDLALAAGRSDLRSIPSGSPRPAVSPFSVAQIMDEEDAASHVDLIALDSPFISEPPAIRSTAPRVMVEYDFESTWNKLETHQVRGWCDAPIDAVLRRLQDMQRRLIVIEADMPPFKGDLKVLISPEIPDLTSIVGLAALRLKEGDDESCLWRLRCEDDDLRTSIQALLKGMS</sequence>
<dbReference type="OrthoDB" id="29308at2759"/>
<evidence type="ECO:0000259" key="8">
    <source>
        <dbReference type="Pfam" id="PF01602"/>
    </source>
</evidence>
<name>A0A1C7LWX7_GRIFR</name>
<dbReference type="Proteomes" id="UP000092993">
    <property type="component" value="Unassembled WGS sequence"/>
</dbReference>
<proteinExistence type="inferred from homology"/>
<keyword evidence="5" id="KW-0653">Protein transport</keyword>
<feature type="domain" description="Clathrin/coatomer adaptor adaptin-like N-terminal" evidence="8">
    <location>
        <begin position="1"/>
        <end position="210"/>
    </location>
</feature>
<evidence type="ECO:0000313" key="10">
    <source>
        <dbReference type="Proteomes" id="UP000092993"/>
    </source>
</evidence>
<reference evidence="9 10" key="1">
    <citation type="submission" date="2016-03" db="EMBL/GenBank/DDBJ databases">
        <title>Whole genome sequencing of Grifola frondosa 9006-11.</title>
        <authorList>
            <person name="Min B."/>
            <person name="Park H."/>
            <person name="Kim J.-G."/>
            <person name="Cho H."/>
            <person name="Oh Y.-L."/>
            <person name="Kong W.-S."/>
            <person name="Choi I.-G."/>
        </authorList>
    </citation>
    <scope>NUCLEOTIDE SEQUENCE [LARGE SCALE GENOMIC DNA]</scope>
    <source>
        <strain evidence="9 10">9006-11</strain>
    </source>
</reference>
<dbReference type="AlphaFoldDB" id="A0A1C7LWX7"/>
<protein>
    <submittedName>
        <fullName evidence="9">AP-3 complex subunit delta</fullName>
    </submittedName>
</protein>
<dbReference type="GO" id="GO:0030123">
    <property type="term" value="C:AP-3 adaptor complex"/>
    <property type="evidence" value="ECO:0007669"/>
    <property type="project" value="InterPro"/>
</dbReference>